<name>A0ABR3GQZ6_9PEZI</name>
<keyword evidence="2" id="KW-0812">Transmembrane</keyword>
<evidence type="ECO:0000256" key="2">
    <source>
        <dbReference type="SAM" id="Phobius"/>
    </source>
</evidence>
<keyword evidence="2" id="KW-1133">Transmembrane helix</keyword>
<organism evidence="3 4">
    <name type="scientific">Discina gigas</name>
    <dbReference type="NCBI Taxonomy" id="1032678"/>
    <lineage>
        <taxon>Eukaryota</taxon>
        <taxon>Fungi</taxon>
        <taxon>Dikarya</taxon>
        <taxon>Ascomycota</taxon>
        <taxon>Pezizomycotina</taxon>
        <taxon>Pezizomycetes</taxon>
        <taxon>Pezizales</taxon>
        <taxon>Discinaceae</taxon>
        <taxon>Discina</taxon>
    </lineage>
</organism>
<comment type="caution">
    <text evidence="3">The sequence shown here is derived from an EMBL/GenBank/DDBJ whole genome shotgun (WGS) entry which is preliminary data.</text>
</comment>
<proteinExistence type="predicted"/>
<dbReference type="Proteomes" id="UP001447188">
    <property type="component" value="Unassembled WGS sequence"/>
</dbReference>
<feature type="compositionally biased region" description="Acidic residues" evidence="1">
    <location>
        <begin position="212"/>
        <end position="222"/>
    </location>
</feature>
<gene>
    <name evidence="3" type="ORF">Q9L58_002600</name>
</gene>
<keyword evidence="2" id="KW-0472">Membrane</keyword>
<evidence type="ECO:0000313" key="3">
    <source>
        <dbReference type="EMBL" id="KAL0638298.1"/>
    </source>
</evidence>
<protein>
    <submittedName>
        <fullName evidence="3">Uncharacterized protein</fullName>
    </submittedName>
</protein>
<evidence type="ECO:0000256" key="1">
    <source>
        <dbReference type="SAM" id="MobiDB-lite"/>
    </source>
</evidence>
<sequence length="240" mass="27499">MADYKRPRLHEACDTIINRLPYKLSPDDCHSLPGVRAGAAYLPECRRLDCDQAYPKRILLISDSLLHFDTTDPESVQKLYLEPSRLVGVKEGDWVSVPTLPAYLDSLFSCHRELRRPELGWLKWLWGKKPVDEVRYQRERALASYIVITTTYLLIYTFHKDARMYPDVESVAEPIKQVAAMLRKENRPDFLKKFVGVDPPRGDDPWEHGFESSDDEESDKDDELAMCGGAKVGKAEDQGV</sequence>
<reference evidence="3 4" key="1">
    <citation type="submission" date="2024-02" db="EMBL/GenBank/DDBJ databases">
        <title>Discinaceae phylogenomics.</title>
        <authorList>
            <person name="Dirks A.C."/>
            <person name="James T.Y."/>
        </authorList>
    </citation>
    <scope>NUCLEOTIDE SEQUENCE [LARGE SCALE GENOMIC DNA]</scope>
    <source>
        <strain evidence="3 4">ACD0624</strain>
    </source>
</reference>
<feature type="transmembrane region" description="Helical" evidence="2">
    <location>
        <begin position="142"/>
        <end position="159"/>
    </location>
</feature>
<evidence type="ECO:0000313" key="4">
    <source>
        <dbReference type="Proteomes" id="UP001447188"/>
    </source>
</evidence>
<feature type="region of interest" description="Disordered" evidence="1">
    <location>
        <begin position="194"/>
        <end position="222"/>
    </location>
</feature>
<keyword evidence="4" id="KW-1185">Reference proteome</keyword>
<accession>A0ABR3GQZ6</accession>
<feature type="compositionally biased region" description="Basic and acidic residues" evidence="1">
    <location>
        <begin position="200"/>
        <end position="211"/>
    </location>
</feature>
<dbReference type="EMBL" id="JBBBZM010000023">
    <property type="protein sequence ID" value="KAL0638298.1"/>
    <property type="molecule type" value="Genomic_DNA"/>
</dbReference>